<dbReference type="SUPFAM" id="SSF52540">
    <property type="entry name" value="P-loop containing nucleoside triphosphate hydrolases"/>
    <property type="match status" value="1"/>
</dbReference>
<comment type="caution">
    <text evidence="4">The sequence shown here is derived from an EMBL/GenBank/DDBJ whole genome shotgun (WGS) entry which is preliminary data.</text>
</comment>
<feature type="region of interest" description="Disordered" evidence="1">
    <location>
        <begin position="602"/>
        <end position="639"/>
    </location>
</feature>
<name>A0A9W8WBD4_9HYPO</name>
<dbReference type="Pfam" id="PF22942">
    <property type="entry name" value="DUF7025"/>
    <property type="match status" value="1"/>
</dbReference>
<evidence type="ECO:0000259" key="2">
    <source>
        <dbReference type="Pfam" id="PF00004"/>
    </source>
</evidence>
<dbReference type="InterPro" id="IPR054289">
    <property type="entry name" value="DUF7025"/>
</dbReference>
<evidence type="ECO:0000313" key="5">
    <source>
        <dbReference type="Proteomes" id="UP001140502"/>
    </source>
</evidence>
<dbReference type="GO" id="GO:0016887">
    <property type="term" value="F:ATP hydrolysis activity"/>
    <property type="evidence" value="ECO:0007669"/>
    <property type="project" value="InterPro"/>
</dbReference>
<reference evidence="4" key="1">
    <citation type="submission" date="2022-10" db="EMBL/GenBank/DDBJ databases">
        <title>Tapping the CABI collections for fungal endophytes: first genome assemblies for Collariella, Neodidymelliopsis, Ascochyta clinopodiicola, Didymella pomorum, Didymosphaeria variabile, Neocosmospora piperis and Neocucurbitaria cava.</title>
        <authorList>
            <person name="Hill R."/>
        </authorList>
    </citation>
    <scope>NUCLEOTIDE SEQUENCE</scope>
    <source>
        <strain evidence="4">IMI 366586</strain>
    </source>
</reference>
<sequence>MDETSDPLLFLDDGQSFEDYIKNFTSFPDCAEQEATETACELAEYDSVFNSKGEVVLVRSGTRNAASGDFEAQGGDVGGSAILRTTYWDPQGEKAGTQTEIRSGFIKAALKEVVPMYKDRNIKFSHIVFTGKPKHLFHYRDALYSYARDLEEGSLAQQHVSLLFMHLHQELSDAVSAYTTHVEFAPKGPAAPSIDFPNLWTIFKEGELVYLSSTASEDGADMLIRFKSATCNCDCNSVLHRFVHSWEIIGDYIDSNGKSLGRRETSTKVAYFDGVLNLDQLPVLPLRFHPRKDAIKEQLAARGRKYLDLQKRKNHGHYKGMARIMLEGTLFRIGSRTSQLTWVHGRIMTDEETFFKDSPFSMSTLIPFTSPLTDEEYMICRSHVRGFSFKEDKWGYFNVDLIEPIEFDTAISKSTAECCGRPLLRIDGSTLQNSHEGFEATLSRILRLAHSWKAIALLDEADIFLEKRSQLFRARHCLATAFLRVLEYHQGVLFLTTNRVNSFDRAFKSRIQVAIHYPPLNQQSRQALWQIFLSKSSLPATRKEDWYQVSAEMALEELNGRQIRDVVRIAHASAFGEDSRITVRHLRDALDAMRTFEVEFDKGRDAEVDSPAPRKRKRLRREVDDSGSESSDTWGLQFE</sequence>
<accession>A0A9W8WBD4</accession>
<dbReference type="Pfam" id="PF00004">
    <property type="entry name" value="AAA"/>
    <property type="match status" value="1"/>
</dbReference>
<evidence type="ECO:0000259" key="3">
    <source>
        <dbReference type="Pfam" id="PF22942"/>
    </source>
</evidence>
<dbReference type="AlphaFoldDB" id="A0A9W8WBD4"/>
<feature type="compositionally biased region" description="Polar residues" evidence="1">
    <location>
        <begin position="628"/>
        <end position="639"/>
    </location>
</feature>
<dbReference type="PANTHER" id="PTHR46411">
    <property type="entry name" value="FAMILY ATPASE, PUTATIVE-RELATED"/>
    <property type="match status" value="1"/>
</dbReference>
<feature type="domain" description="DUF7025" evidence="3">
    <location>
        <begin position="191"/>
        <end position="290"/>
    </location>
</feature>
<evidence type="ECO:0008006" key="6">
    <source>
        <dbReference type="Google" id="ProtNLM"/>
    </source>
</evidence>
<keyword evidence="5" id="KW-1185">Reference proteome</keyword>
<protein>
    <recommendedName>
        <fullName evidence="6">ATPase AAA-type core domain-containing protein</fullName>
    </recommendedName>
</protein>
<dbReference type="Gene3D" id="3.40.50.300">
    <property type="entry name" value="P-loop containing nucleotide triphosphate hydrolases"/>
    <property type="match status" value="1"/>
</dbReference>
<proteinExistence type="predicted"/>
<evidence type="ECO:0000313" key="4">
    <source>
        <dbReference type="EMBL" id="KAJ4318724.1"/>
    </source>
</evidence>
<gene>
    <name evidence="4" type="ORF">N0V84_006717</name>
</gene>
<dbReference type="EMBL" id="JAPEUR010000136">
    <property type="protein sequence ID" value="KAJ4318724.1"/>
    <property type="molecule type" value="Genomic_DNA"/>
</dbReference>
<dbReference type="OrthoDB" id="10042665at2759"/>
<organism evidence="4 5">
    <name type="scientific">Fusarium piperis</name>
    <dbReference type="NCBI Taxonomy" id="1435070"/>
    <lineage>
        <taxon>Eukaryota</taxon>
        <taxon>Fungi</taxon>
        <taxon>Dikarya</taxon>
        <taxon>Ascomycota</taxon>
        <taxon>Pezizomycotina</taxon>
        <taxon>Sordariomycetes</taxon>
        <taxon>Hypocreomycetidae</taxon>
        <taxon>Hypocreales</taxon>
        <taxon>Nectriaceae</taxon>
        <taxon>Fusarium</taxon>
        <taxon>Fusarium solani species complex</taxon>
    </lineage>
</organism>
<dbReference type="GO" id="GO:0005524">
    <property type="term" value="F:ATP binding"/>
    <property type="evidence" value="ECO:0007669"/>
    <property type="project" value="InterPro"/>
</dbReference>
<dbReference type="InterPro" id="IPR003959">
    <property type="entry name" value="ATPase_AAA_core"/>
</dbReference>
<evidence type="ECO:0000256" key="1">
    <source>
        <dbReference type="SAM" id="MobiDB-lite"/>
    </source>
</evidence>
<feature type="domain" description="ATPase AAA-type core" evidence="2">
    <location>
        <begin position="409"/>
        <end position="517"/>
    </location>
</feature>
<dbReference type="InterPro" id="IPR027417">
    <property type="entry name" value="P-loop_NTPase"/>
</dbReference>
<dbReference type="Proteomes" id="UP001140502">
    <property type="component" value="Unassembled WGS sequence"/>
</dbReference>
<dbReference type="PANTHER" id="PTHR46411:SF3">
    <property type="entry name" value="AAA+ ATPASE DOMAIN-CONTAINING PROTEIN"/>
    <property type="match status" value="1"/>
</dbReference>